<feature type="compositionally biased region" description="Low complexity" evidence="2">
    <location>
        <begin position="256"/>
        <end position="270"/>
    </location>
</feature>
<feature type="region of interest" description="Disordered" evidence="2">
    <location>
        <begin position="219"/>
        <end position="271"/>
    </location>
</feature>
<dbReference type="EMBL" id="GG662225">
    <property type="protein sequence ID" value="EAS07508.3"/>
    <property type="molecule type" value="Genomic_DNA"/>
</dbReference>
<name>Q24I89_TETTS</name>
<dbReference type="AlphaFoldDB" id="Q24I89"/>
<evidence type="ECO:0000256" key="1">
    <source>
        <dbReference type="SAM" id="Coils"/>
    </source>
</evidence>
<keyword evidence="1" id="KW-0175">Coiled coil</keyword>
<feature type="compositionally biased region" description="Low complexity" evidence="2">
    <location>
        <begin position="352"/>
        <end position="369"/>
    </location>
</feature>
<protein>
    <submittedName>
        <fullName evidence="3">Formyl transferase family protein</fullName>
    </submittedName>
</protein>
<evidence type="ECO:0000313" key="4">
    <source>
        <dbReference type="Proteomes" id="UP000009168"/>
    </source>
</evidence>
<feature type="region of interest" description="Disordered" evidence="2">
    <location>
        <begin position="46"/>
        <end position="70"/>
    </location>
</feature>
<dbReference type="GO" id="GO:0016740">
    <property type="term" value="F:transferase activity"/>
    <property type="evidence" value="ECO:0007669"/>
    <property type="project" value="UniProtKB-KW"/>
</dbReference>
<feature type="compositionally biased region" description="Polar residues" evidence="2">
    <location>
        <begin position="500"/>
        <end position="516"/>
    </location>
</feature>
<accession>Q24I89</accession>
<dbReference type="GeneID" id="7837647"/>
<dbReference type="eggNOG" id="KOG3082">
    <property type="taxonomic scope" value="Eukaryota"/>
</dbReference>
<reference evidence="4" key="1">
    <citation type="journal article" date="2006" name="PLoS Biol.">
        <title>Macronuclear genome sequence of the ciliate Tetrahymena thermophila, a model eukaryote.</title>
        <authorList>
            <person name="Eisen J.A."/>
            <person name="Coyne R.S."/>
            <person name="Wu M."/>
            <person name="Wu D."/>
            <person name="Thiagarajan M."/>
            <person name="Wortman J.R."/>
            <person name="Badger J.H."/>
            <person name="Ren Q."/>
            <person name="Amedeo P."/>
            <person name="Jones K.M."/>
            <person name="Tallon L.J."/>
            <person name="Delcher A.L."/>
            <person name="Salzberg S.L."/>
            <person name="Silva J.C."/>
            <person name="Haas B.J."/>
            <person name="Majoros W.H."/>
            <person name="Farzad M."/>
            <person name="Carlton J.M."/>
            <person name="Smith R.K. Jr."/>
            <person name="Garg J."/>
            <person name="Pearlman R.E."/>
            <person name="Karrer K.M."/>
            <person name="Sun L."/>
            <person name="Manning G."/>
            <person name="Elde N.C."/>
            <person name="Turkewitz A.P."/>
            <person name="Asai D.J."/>
            <person name="Wilkes D.E."/>
            <person name="Wang Y."/>
            <person name="Cai H."/>
            <person name="Collins K."/>
            <person name="Stewart B.A."/>
            <person name="Lee S.R."/>
            <person name="Wilamowska K."/>
            <person name="Weinberg Z."/>
            <person name="Ruzzo W.L."/>
            <person name="Wloga D."/>
            <person name="Gaertig J."/>
            <person name="Frankel J."/>
            <person name="Tsao C.-C."/>
            <person name="Gorovsky M.A."/>
            <person name="Keeling P.J."/>
            <person name="Waller R.F."/>
            <person name="Patron N.J."/>
            <person name="Cherry J.M."/>
            <person name="Stover N.A."/>
            <person name="Krieger C.J."/>
            <person name="del Toro C."/>
            <person name="Ryder H.F."/>
            <person name="Williamson S.C."/>
            <person name="Barbeau R.A."/>
            <person name="Hamilton E.P."/>
            <person name="Orias E."/>
        </authorList>
    </citation>
    <scope>NUCLEOTIDE SEQUENCE [LARGE SCALE GENOMIC DNA]</scope>
    <source>
        <strain evidence="4">SB210</strain>
    </source>
</reference>
<dbReference type="HOGENOM" id="CLU_280683_0_0_1"/>
<feature type="compositionally biased region" description="Polar residues" evidence="2">
    <location>
        <begin position="477"/>
        <end position="492"/>
    </location>
</feature>
<dbReference type="Proteomes" id="UP000009168">
    <property type="component" value="Unassembled WGS sequence"/>
</dbReference>
<feature type="compositionally biased region" description="Polar residues" evidence="2">
    <location>
        <begin position="142"/>
        <end position="152"/>
    </location>
</feature>
<evidence type="ECO:0000256" key="2">
    <source>
        <dbReference type="SAM" id="MobiDB-lite"/>
    </source>
</evidence>
<evidence type="ECO:0000313" key="3">
    <source>
        <dbReference type="EMBL" id="EAS07508.3"/>
    </source>
</evidence>
<feature type="compositionally biased region" description="Polar residues" evidence="2">
    <location>
        <begin position="219"/>
        <end position="229"/>
    </location>
</feature>
<dbReference type="InParanoid" id="Q24I89"/>
<dbReference type="RefSeq" id="XP_001027750.3">
    <property type="nucleotide sequence ID" value="XM_001027750.3"/>
</dbReference>
<feature type="region of interest" description="Disordered" evidence="2">
    <location>
        <begin position="310"/>
        <end position="369"/>
    </location>
</feature>
<keyword evidence="4" id="KW-1185">Reference proteome</keyword>
<sequence length="713" mass="82559">MSINKSISLGVLADKQQIIMQQDIFSQNGQKSQNQKQQESFIPITNLDNQQNHGQKFESDEQDEEFRDETEEQNLINQLISILGNEEYKLQIPENLKNEALALLRTKMIINNQNGGENNTIYQNQINQILGKEQSNKKNDEQFSNQNSGAKTNSQNQQQEQQLKIQQLQQQLNNQYGLNQELINSNEEQDNRIQQEYYSEKNKSNQQYSSYQANYQTKTDQNWQPSYQDQRYGPPENSKTDQFQQSQQQPVSFACSPTTNTNILIPNNSNDPKSIINVNDLLNRVNPKQLQKGNQEYNQLNQNHLENITEEPSFSNNNSNTKNAVQKRQTSTSPISKSQKTFNQNTRGRTDNNSSNINSTSSNNNSSNYGYTFNNNSLLNNINKNNYSSTITNQNPNYLNNMSDSGKKRTASSSVKKISRSFYSQNNNNNNNFNSTNGSTILNNSFTYISNSGNSQNYQIKLLNKIFQSEKENNQNEISDMITPQKNSGSLNKRQRTMTHSHSLNKTFAQPSKQLQKNPQELKKLKISSFQNFSQGAIGKLQILENEIKSSQEQKRLLQEQINQLKADIALEKKWQEESTLNNQVLQNQMNNINKNCSMLIYDGVQKKKLLSDSRLEIKEIENDKEQIMNKIEAINQQTKQEKEYIYTYKVLIEEIKKQIKNELKLRNDLKEKVQNNKKMLESLQVKKDALFNKNCTIIQSVEQSLNRYFEKQ</sequence>
<feature type="compositionally biased region" description="Acidic residues" evidence="2">
    <location>
        <begin position="60"/>
        <end position="70"/>
    </location>
</feature>
<keyword evidence="3" id="KW-0808">Transferase</keyword>
<feature type="compositionally biased region" description="Polar residues" evidence="2">
    <location>
        <begin position="310"/>
        <end position="347"/>
    </location>
</feature>
<feature type="coiled-coil region" evidence="1">
    <location>
        <begin position="534"/>
        <end position="687"/>
    </location>
</feature>
<gene>
    <name evidence="3" type="ORF">TTHERM_01035710</name>
</gene>
<feature type="region of interest" description="Disordered" evidence="2">
    <location>
        <begin position="137"/>
        <end position="165"/>
    </location>
</feature>
<feature type="compositionally biased region" description="Low complexity" evidence="2">
    <location>
        <begin position="153"/>
        <end position="165"/>
    </location>
</feature>
<dbReference type="KEGG" id="tet:TTHERM_01035710"/>
<organism evidence="3 4">
    <name type="scientific">Tetrahymena thermophila (strain SB210)</name>
    <dbReference type="NCBI Taxonomy" id="312017"/>
    <lineage>
        <taxon>Eukaryota</taxon>
        <taxon>Sar</taxon>
        <taxon>Alveolata</taxon>
        <taxon>Ciliophora</taxon>
        <taxon>Intramacronucleata</taxon>
        <taxon>Oligohymenophorea</taxon>
        <taxon>Hymenostomatida</taxon>
        <taxon>Tetrahymenina</taxon>
        <taxon>Tetrahymenidae</taxon>
        <taxon>Tetrahymena</taxon>
    </lineage>
</organism>
<proteinExistence type="predicted"/>
<feature type="region of interest" description="Disordered" evidence="2">
    <location>
        <begin position="477"/>
        <end position="516"/>
    </location>
</feature>